<evidence type="ECO:0000256" key="7">
    <source>
        <dbReference type="SAM" id="MobiDB-lite"/>
    </source>
</evidence>
<feature type="chain" id="PRO_5046487175" evidence="8">
    <location>
        <begin position="28"/>
        <end position="397"/>
    </location>
</feature>
<evidence type="ECO:0000256" key="3">
    <source>
        <dbReference type="ARBA" id="ARBA00022729"/>
    </source>
</evidence>
<dbReference type="InterPro" id="IPR037579">
    <property type="entry name" value="FIB_ANG-like"/>
</dbReference>
<dbReference type="InterPro" id="IPR014716">
    <property type="entry name" value="Fibrinogen_a/b/g_C_1"/>
</dbReference>
<comment type="subcellular location">
    <subcellularLocation>
        <location evidence="1">Secreted</location>
    </subcellularLocation>
</comment>
<dbReference type="Gene3D" id="4.10.530.10">
    <property type="entry name" value="Gamma-fibrinogen Carboxyl Terminal Fragment, domain 2"/>
    <property type="match status" value="1"/>
</dbReference>
<dbReference type="PROSITE" id="PS51406">
    <property type="entry name" value="FIBRINOGEN_C_2"/>
    <property type="match status" value="1"/>
</dbReference>
<name>A0ABY7GCJ5_MYAAR</name>
<gene>
    <name evidence="10" type="ORF">MAR_002499</name>
</gene>
<dbReference type="SMART" id="SM00186">
    <property type="entry name" value="FBG"/>
    <property type="match status" value="1"/>
</dbReference>
<sequence>MNFKGVTLVFVWFTDVALYLPRDSVGADDQCGTCNGRSIEQSGESAKTDQDISIRMDTMEIDIGTLATKVARIEFLENSTESENTGTDSPKTDHTTVHVKQSELNQVQRTLKMYKHSFAKHKKEFLAINNVIEDTLVVFRENASTTVKKLVKTVNEHVETSSDNVAMTLENISNASAESESTLRSDLLIYSKNMNAEIQKNLDTQLQAATAEMNNTMTGLIGKANKVVGIIDEKVSTFEGNIFGVISSHDCEGFLKEDVSLTSGVYNITLDSGDKVSVYCDMKTKGGGWTRRWSGNKENFNRSFAEYENGFGSLDGEFWLVRSILTLSHTSTNHRPFSAYDRDMDNLEKENCAHEQGGGWWYYDNCSARSSLHTRFLSYGLYVLDASQMMFRRNVLL</sequence>
<dbReference type="Pfam" id="PF00147">
    <property type="entry name" value="Fibrinogen_C"/>
    <property type="match status" value="2"/>
</dbReference>
<organism evidence="10 11">
    <name type="scientific">Mya arenaria</name>
    <name type="common">Soft-shell clam</name>
    <dbReference type="NCBI Taxonomy" id="6604"/>
    <lineage>
        <taxon>Eukaryota</taxon>
        <taxon>Metazoa</taxon>
        <taxon>Spiralia</taxon>
        <taxon>Lophotrochozoa</taxon>
        <taxon>Mollusca</taxon>
        <taxon>Bivalvia</taxon>
        <taxon>Autobranchia</taxon>
        <taxon>Heteroconchia</taxon>
        <taxon>Euheterodonta</taxon>
        <taxon>Imparidentia</taxon>
        <taxon>Neoheterodontei</taxon>
        <taxon>Myida</taxon>
        <taxon>Myoidea</taxon>
        <taxon>Myidae</taxon>
        <taxon>Mya</taxon>
    </lineage>
</organism>
<evidence type="ECO:0000256" key="2">
    <source>
        <dbReference type="ARBA" id="ARBA00022525"/>
    </source>
</evidence>
<evidence type="ECO:0000256" key="4">
    <source>
        <dbReference type="ARBA" id="ARBA00023054"/>
    </source>
</evidence>
<feature type="compositionally biased region" description="Polar residues" evidence="7">
    <location>
        <begin position="78"/>
        <end position="89"/>
    </location>
</feature>
<feature type="domain" description="Fibrinogen C-terminal" evidence="9">
    <location>
        <begin position="242"/>
        <end position="320"/>
    </location>
</feature>
<feature type="region of interest" description="Disordered" evidence="7">
    <location>
        <begin position="78"/>
        <end position="100"/>
    </location>
</feature>
<keyword evidence="2" id="KW-0964">Secreted</keyword>
<evidence type="ECO:0000256" key="6">
    <source>
        <dbReference type="ARBA" id="ARBA00023180"/>
    </source>
</evidence>
<dbReference type="EMBL" id="CP111027">
    <property type="protein sequence ID" value="WAR28931.1"/>
    <property type="molecule type" value="Genomic_DNA"/>
</dbReference>
<evidence type="ECO:0000256" key="5">
    <source>
        <dbReference type="ARBA" id="ARBA00023157"/>
    </source>
</evidence>
<evidence type="ECO:0000256" key="1">
    <source>
        <dbReference type="ARBA" id="ARBA00004613"/>
    </source>
</evidence>
<proteinExistence type="predicted"/>
<evidence type="ECO:0000256" key="8">
    <source>
        <dbReference type="SAM" id="SignalP"/>
    </source>
</evidence>
<protein>
    <submittedName>
        <fullName evidence="10">TL5B-like protein</fullName>
    </submittedName>
</protein>
<evidence type="ECO:0000313" key="10">
    <source>
        <dbReference type="EMBL" id="WAR28931.1"/>
    </source>
</evidence>
<keyword evidence="11" id="KW-1185">Reference proteome</keyword>
<reference evidence="10" key="1">
    <citation type="submission" date="2022-11" db="EMBL/GenBank/DDBJ databases">
        <title>Centuries of genome instability and evolution in soft-shell clam transmissible cancer (bioRxiv).</title>
        <authorList>
            <person name="Hart S.F.M."/>
            <person name="Yonemitsu M.A."/>
            <person name="Giersch R.M."/>
            <person name="Beal B.F."/>
            <person name="Arriagada G."/>
            <person name="Davis B.W."/>
            <person name="Ostrander E.A."/>
            <person name="Goff S.P."/>
            <person name="Metzger M.J."/>
        </authorList>
    </citation>
    <scope>NUCLEOTIDE SEQUENCE</scope>
    <source>
        <strain evidence="10">MELC-2E11</strain>
        <tissue evidence="10">Siphon/mantle</tissue>
    </source>
</reference>
<keyword evidence="4" id="KW-0175">Coiled coil</keyword>
<dbReference type="NCBIfam" id="NF040941">
    <property type="entry name" value="GGGWT_bact"/>
    <property type="match status" value="1"/>
</dbReference>
<feature type="signal peptide" evidence="8">
    <location>
        <begin position="1"/>
        <end position="27"/>
    </location>
</feature>
<keyword evidence="5" id="KW-1015">Disulfide bond</keyword>
<dbReference type="InterPro" id="IPR036056">
    <property type="entry name" value="Fibrinogen-like_C"/>
</dbReference>
<dbReference type="PANTHER" id="PTHR47221:SF6">
    <property type="entry name" value="FIBRINOGEN ALPHA CHAIN"/>
    <property type="match status" value="1"/>
</dbReference>
<evidence type="ECO:0000259" key="9">
    <source>
        <dbReference type="PROSITE" id="PS51406"/>
    </source>
</evidence>
<dbReference type="Gene3D" id="3.90.215.10">
    <property type="entry name" value="Gamma Fibrinogen, chain A, domain 1"/>
    <property type="match status" value="1"/>
</dbReference>
<accession>A0ABY7GCJ5</accession>
<dbReference type="PANTHER" id="PTHR47221">
    <property type="entry name" value="FIBRINOGEN ALPHA CHAIN"/>
    <property type="match status" value="1"/>
</dbReference>
<dbReference type="Proteomes" id="UP001164746">
    <property type="component" value="Chromosome 16"/>
</dbReference>
<dbReference type="InterPro" id="IPR002181">
    <property type="entry name" value="Fibrinogen_a/b/g_C_dom"/>
</dbReference>
<keyword evidence="3 8" id="KW-0732">Signal</keyword>
<evidence type="ECO:0000313" key="11">
    <source>
        <dbReference type="Proteomes" id="UP001164746"/>
    </source>
</evidence>
<dbReference type="SUPFAM" id="SSF56496">
    <property type="entry name" value="Fibrinogen C-terminal domain-like"/>
    <property type="match status" value="1"/>
</dbReference>
<keyword evidence="6" id="KW-0325">Glycoprotein</keyword>